<proteinExistence type="inferred from homology"/>
<dbReference type="EMBL" id="WLYK01000004">
    <property type="protein sequence ID" value="MTD14660.1"/>
    <property type="molecule type" value="Genomic_DNA"/>
</dbReference>
<dbReference type="PANTHER" id="PTHR34295">
    <property type="entry name" value="BIOTIN TRANSPORTER BIOY"/>
    <property type="match status" value="1"/>
</dbReference>
<evidence type="ECO:0000256" key="4">
    <source>
        <dbReference type="SAM" id="Phobius"/>
    </source>
</evidence>
<reference evidence="5 6" key="1">
    <citation type="submission" date="2019-11" db="EMBL/GenBank/DDBJ databases">
        <authorList>
            <person name="Jiang L.-Q."/>
        </authorList>
    </citation>
    <scope>NUCLEOTIDE SEQUENCE [LARGE SCALE GENOMIC DNA]</scope>
    <source>
        <strain evidence="5 6">YIM 132087</strain>
    </source>
</reference>
<evidence type="ECO:0000256" key="3">
    <source>
        <dbReference type="SAM" id="MobiDB-lite"/>
    </source>
</evidence>
<keyword evidence="4" id="KW-1133">Transmembrane helix</keyword>
<dbReference type="GO" id="GO:0005886">
    <property type="term" value="C:plasma membrane"/>
    <property type="evidence" value="ECO:0007669"/>
    <property type="project" value="UniProtKB-SubCell"/>
</dbReference>
<evidence type="ECO:0000313" key="6">
    <source>
        <dbReference type="Proteomes" id="UP000460221"/>
    </source>
</evidence>
<dbReference type="Pfam" id="PF02632">
    <property type="entry name" value="BioY"/>
    <property type="match status" value="1"/>
</dbReference>
<dbReference type="Proteomes" id="UP000460221">
    <property type="component" value="Unassembled WGS sequence"/>
</dbReference>
<evidence type="ECO:0000256" key="1">
    <source>
        <dbReference type="ARBA" id="ARBA00010692"/>
    </source>
</evidence>
<dbReference type="Gene3D" id="1.10.1760.20">
    <property type="match status" value="1"/>
</dbReference>
<sequence>MQLPPRDPAADSNERPRSLHQEPGATTTTSLGTFAARLIGATLGPLRAGLALSLYLVAGVAGMPWFAEAKSGLTFASFRYVFGFVLAGLVVGRLARSGGDRTPLRTVGTKALGSAVIYAVSVPWLAVYLGIGFGKAHALGLVPFLVGDAMKAAVAAVLLPTTWRLVGRRS</sequence>
<keyword evidence="2" id="KW-1003">Cell membrane</keyword>
<accession>A0A7K1FKS9</accession>
<gene>
    <name evidence="5" type="ORF">GIS00_11970</name>
</gene>
<protein>
    <recommendedName>
        <fullName evidence="2">Biotin transporter</fullName>
    </recommendedName>
</protein>
<dbReference type="AlphaFoldDB" id="A0A7K1FKS9"/>
<evidence type="ECO:0000313" key="5">
    <source>
        <dbReference type="EMBL" id="MTD14660.1"/>
    </source>
</evidence>
<comment type="subcellular location">
    <subcellularLocation>
        <location evidence="2">Cell membrane</location>
        <topology evidence="2">Multi-pass membrane protein</topology>
    </subcellularLocation>
</comment>
<comment type="similarity">
    <text evidence="1 2">Belongs to the BioY family.</text>
</comment>
<keyword evidence="6" id="KW-1185">Reference proteome</keyword>
<feature type="transmembrane region" description="Helical" evidence="4">
    <location>
        <begin position="46"/>
        <end position="67"/>
    </location>
</feature>
<feature type="transmembrane region" description="Helical" evidence="4">
    <location>
        <begin position="111"/>
        <end position="131"/>
    </location>
</feature>
<organism evidence="5 6">
    <name type="scientific">Nakamurella alba</name>
    <dbReference type="NCBI Taxonomy" id="2665158"/>
    <lineage>
        <taxon>Bacteria</taxon>
        <taxon>Bacillati</taxon>
        <taxon>Actinomycetota</taxon>
        <taxon>Actinomycetes</taxon>
        <taxon>Nakamurellales</taxon>
        <taxon>Nakamurellaceae</taxon>
        <taxon>Nakamurella</taxon>
    </lineage>
</organism>
<dbReference type="GO" id="GO:0015225">
    <property type="term" value="F:biotin transmembrane transporter activity"/>
    <property type="evidence" value="ECO:0007669"/>
    <property type="project" value="UniProtKB-UniRule"/>
</dbReference>
<feature type="compositionally biased region" description="Basic and acidic residues" evidence="3">
    <location>
        <begin position="8"/>
        <end position="20"/>
    </location>
</feature>
<dbReference type="InterPro" id="IPR003784">
    <property type="entry name" value="BioY"/>
</dbReference>
<name>A0A7K1FKS9_9ACTN</name>
<feature type="transmembrane region" description="Helical" evidence="4">
    <location>
        <begin position="137"/>
        <end position="159"/>
    </location>
</feature>
<keyword evidence="2 4" id="KW-0472">Membrane</keyword>
<dbReference type="PANTHER" id="PTHR34295:SF1">
    <property type="entry name" value="BIOTIN TRANSPORTER BIOY"/>
    <property type="match status" value="1"/>
</dbReference>
<evidence type="ECO:0000256" key="2">
    <source>
        <dbReference type="PIRNR" id="PIRNR016661"/>
    </source>
</evidence>
<keyword evidence="4" id="KW-0812">Transmembrane</keyword>
<dbReference type="PIRSF" id="PIRSF016661">
    <property type="entry name" value="BioY"/>
    <property type="match status" value="1"/>
</dbReference>
<feature type="transmembrane region" description="Helical" evidence="4">
    <location>
        <begin position="73"/>
        <end position="91"/>
    </location>
</feature>
<comment type="caution">
    <text evidence="5">The sequence shown here is derived from an EMBL/GenBank/DDBJ whole genome shotgun (WGS) entry which is preliminary data.</text>
</comment>
<keyword evidence="2" id="KW-0813">Transport</keyword>
<feature type="region of interest" description="Disordered" evidence="3">
    <location>
        <begin position="1"/>
        <end position="27"/>
    </location>
</feature>